<keyword evidence="6" id="KW-0106">Calcium</keyword>
<evidence type="ECO:0000256" key="1">
    <source>
        <dbReference type="ARBA" id="ARBA00006249"/>
    </source>
</evidence>
<dbReference type="VEuPathDB" id="FungiDB:BO71DRAFT_481083"/>
<evidence type="ECO:0000256" key="6">
    <source>
        <dbReference type="ARBA" id="ARBA00022837"/>
    </source>
</evidence>
<feature type="chain" id="PRO_5016194311" description="Carboxylic ester hydrolase" evidence="8">
    <location>
        <begin position="21"/>
        <end position="554"/>
    </location>
</feature>
<keyword evidence="2" id="KW-0719">Serine esterase</keyword>
<accession>A0A319DJA7</accession>
<dbReference type="OrthoDB" id="3039123at2759"/>
<dbReference type="PANTHER" id="PTHR33938">
    <property type="entry name" value="FERULOYL ESTERASE B-RELATED"/>
    <property type="match status" value="1"/>
</dbReference>
<keyword evidence="5 8" id="KW-0378">Hydrolase</keyword>
<evidence type="ECO:0000256" key="2">
    <source>
        <dbReference type="ARBA" id="ARBA00022487"/>
    </source>
</evidence>
<name>A0A319DJA7_9EURO</name>
<keyword evidence="4 8" id="KW-0732">Signal</keyword>
<dbReference type="InterPro" id="IPR029058">
    <property type="entry name" value="AB_hydrolase_fold"/>
</dbReference>
<keyword evidence="3" id="KW-0479">Metal-binding</keyword>
<evidence type="ECO:0000256" key="7">
    <source>
        <dbReference type="ARBA" id="ARBA00023157"/>
    </source>
</evidence>
<proteinExistence type="inferred from homology"/>
<evidence type="ECO:0000313" key="10">
    <source>
        <dbReference type="Proteomes" id="UP000247810"/>
    </source>
</evidence>
<reference evidence="9 10" key="1">
    <citation type="submission" date="2018-02" db="EMBL/GenBank/DDBJ databases">
        <title>The genomes of Aspergillus section Nigri reveals drivers in fungal speciation.</title>
        <authorList>
            <consortium name="DOE Joint Genome Institute"/>
            <person name="Vesth T.C."/>
            <person name="Nybo J."/>
            <person name="Theobald S."/>
            <person name="Brandl J."/>
            <person name="Frisvad J.C."/>
            <person name="Nielsen K.F."/>
            <person name="Lyhne E.K."/>
            <person name="Kogle M.E."/>
            <person name="Kuo A."/>
            <person name="Riley R."/>
            <person name="Clum A."/>
            <person name="Nolan M."/>
            <person name="Lipzen A."/>
            <person name="Salamov A."/>
            <person name="Henrissat B."/>
            <person name="Wiebenga A."/>
            <person name="De vries R.P."/>
            <person name="Grigoriev I.V."/>
            <person name="Mortensen U.H."/>
            <person name="Andersen M.R."/>
            <person name="Baker S.E."/>
        </authorList>
    </citation>
    <scope>NUCLEOTIDE SEQUENCE [LARGE SCALE GENOMIC DNA]</scope>
    <source>
        <strain evidence="9 10">CBS 707.79</strain>
    </source>
</reference>
<comment type="similarity">
    <text evidence="1 8">Belongs to the tannase family.</text>
</comment>
<dbReference type="AlphaFoldDB" id="A0A319DJA7"/>
<organism evidence="9 10">
    <name type="scientific">Aspergillus ellipticus CBS 707.79</name>
    <dbReference type="NCBI Taxonomy" id="1448320"/>
    <lineage>
        <taxon>Eukaryota</taxon>
        <taxon>Fungi</taxon>
        <taxon>Dikarya</taxon>
        <taxon>Ascomycota</taxon>
        <taxon>Pezizomycotina</taxon>
        <taxon>Eurotiomycetes</taxon>
        <taxon>Eurotiomycetidae</taxon>
        <taxon>Eurotiales</taxon>
        <taxon>Aspergillaceae</taxon>
        <taxon>Aspergillus</taxon>
        <taxon>Aspergillus subgen. Circumdati</taxon>
    </lineage>
</organism>
<dbReference type="GO" id="GO:0030600">
    <property type="term" value="F:feruloyl esterase activity"/>
    <property type="evidence" value="ECO:0007669"/>
    <property type="project" value="UniProtKB-ARBA"/>
</dbReference>
<dbReference type="Proteomes" id="UP000247810">
    <property type="component" value="Unassembled WGS sequence"/>
</dbReference>
<dbReference type="PANTHER" id="PTHR33938:SF7">
    <property type="entry name" value="CARBOXYLIC ESTER HYDROLASE"/>
    <property type="match status" value="1"/>
</dbReference>
<evidence type="ECO:0000313" key="9">
    <source>
        <dbReference type="EMBL" id="PYH97630.1"/>
    </source>
</evidence>
<dbReference type="Pfam" id="PF07519">
    <property type="entry name" value="Tannase"/>
    <property type="match status" value="1"/>
</dbReference>
<dbReference type="EC" id="3.1.1.-" evidence="8"/>
<dbReference type="SUPFAM" id="SSF53474">
    <property type="entry name" value="alpha/beta-Hydrolases"/>
    <property type="match status" value="1"/>
</dbReference>
<evidence type="ECO:0000256" key="8">
    <source>
        <dbReference type="RuleBase" id="RU361238"/>
    </source>
</evidence>
<evidence type="ECO:0000256" key="4">
    <source>
        <dbReference type="ARBA" id="ARBA00022729"/>
    </source>
</evidence>
<keyword evidence="10" id="KW-1185">Reference proteome</keyword>
<keyword evidence="7" id="KW-1015">Disulfide bond</keyword>
<sequence>MRYQSRTALAVLATSSLVNARSISQLCTVSNVQSALPANGTLLGIQMLPSTVTANTVYNATAGTGPGGSTSISSTTYNYCNVTVAYTRTGKNDRVPFRLRESVLRGGFSLATDPTEGFPYGAASGVTDAGYDAFSNSYDEVNLYGNGTINWDATYMLAYQALGELTKVGKPLTSAFYGLDDTRLYTYFSGCSDGGRQGMSQVQRWGEEYDGVVAGAPAFRFAQQQVSHVFPATVEQTIDYYPPPCELSKIVNATIAACDPLDGRTDGVSYTSLGFGFDKRAEGSSTTYQPAQNGTVTAEGVALAKAIYGGLHDSRGKRAFLSWQIAAELSDAETEYNSNTSSWELDIPSTGGEYVTRFVELVDADNLSNRDNVTYDTLVQWMNFGMFEYLDSLQTTIPDLTTFKSSGGKLLHYHGESDPSVPTANSVHYWQSVHAAMYGGEPANTKHLSELAEWYQLYLVPGAAHCGTNDLQPGPFPSSATLMQTIIDRVEKDEQPSRLNASVSSGAYEGETQRLCQWPDRPLWHDNSSFECVFDEKSYETWTYTLSAFNVTVY</sequence>
<dbReference type="GO" id="GO:0046872">
    <property type="term" value="F:metal ion binding"/>
    <property type="evidence" value="ECO:0007669"/>
    <property type="project" value="UniProtKB-KW"/>
</dbReference>
<evidence type="ECO:0000256" key="3">
    <source>
        <dbReference type="ARBA" id="ARBA00022723"/>
    </source>
</evidence>
<feature type="signal peptide" evidence="8">
    <location>
        <begin position="1"/>
        <end position="20"/>
    </location>
</feature>
<dbReference type="EMBL" id="KZ825822">
    <property type="protein sequence ID" value="PYH97630.1"/>
    <property type="molecule type" value="Genomic_DNA"/>
</dbReference>
<protein>
    <recommendedName>
        <fullName evidence="8">Carboxylic ester hydrolase</fullName>
        <ecNumber evidence="8">3.1.1.-</ecNumber>
    </recommendedName>
</protein>
<dbReference type="InterPro" id="IPR011118">
    <property type="entry name" value="Tannase/feruloyl_esterase"/>
</dbReference>
<gene>
    <name evidence="9" type="ORF">BO71DRAFT_481083</name>
</gene>
<evidence type="ECO:0000256" key="5">
    <source>
        <dbReference type="ARBA" id="ARBA00022801"/>
    </source>
</evidence>